<organism evidence="3 4">
    <name type="scientific">Cronartium quercuum f. sp. fusiforme G11</name>
    <dbReference type="NCBI Taxonomy" id="708437"/>
    <lineage>
        <taxon>Eukaryota</taxon>
        <taxon>Fungi</taxon>
        <taxon>Dikarya</taxon>
        <taxon>Basidiomycota</taxon>
        <taxon>Pucciniomycotina</taxon>
        <taxon>Pucciniomycetes</taxon>
        <taxon>Pucciniales</taxon>
        <taxon>Coleosporiaceae</taxon>
        <taxon>Cronartium</taxon>
    </lineage>
</organism>
<keyword evidence="1" id="KW-0175">Coiled coil</keyword>
<reference evidence="3" key="1">
    <citation type="submission" date="2013-11" db="EMBL/GenBank/DDBJ databases">
        <title>Genome sequence of the fusiform rust pathogen reveals effectors for host alternation and coevolution with pine.</title>
        <authorList>
            <consortium name="DOE Joint Genome Institute"/>
            <person name="Smith K."/>
            <person name="Pendleton A."/>
            <person name="Kubisiak T."/>
            <person name="Anderson C."/>
            <person name="Salamov A."/>
            <person name="Aerts A."/>
            <person name="Riley R."/>
            <person name="Clum A."/>
            <person name="Lindquist E."/>
            <person name="Ence D."/>
            <person name="Campbell M."/>
            <person name="Kronenberg Z."/>
            <person name="Feau N."/>
            <person name="Dhillon B."/>
            <person name="Hamelin R."/>
            <person name="Burleigh J."/>
            <person name="Smith J."/>
            <person name="Yandell M."/>
            <person name="Nelson C."/>
            <person name="Grigoriev I."/>
            <person name="Davis J."/>
        </authorList>
    </citation>
    <scope>NUCLEOTIDE SEQUENCE</scope>
    <source>
        <strain evidence="3">G11</strain>
    </source>
</reference>
<feature type="coiled-coil region" evidence="1">
    <location>
        <begin position="54"/>
        <end position="84"/>
    </location>
</feature>
<dbReference type="OrthoDB" id="2141050at2759"/>
<gene>
    <name evidence="3" type="ORF">CROQUDRAFT_43991</name>
</gene>
<comment type="caution">
    <text evidence="3">The sequence shown here is derived from an EMBL/GenBank/DDBJ whole genome shotgun (WGS) entry which is preliminary data.</text>
</comment>
<keyword evidence="2" id="KW-1133">Transmembrane helix</keyword>
<evidence type="ECO:0000256" key="1">
    <source>
        <dbReference type="SAM" id="Coils"/>
    </source>
</evidence>
<keyword evidence="2" id="KW-0812">Transmembrane</keyword>
<evidence type="ECO:0000256" key="2">
    <source>
        <dbReference type="SAM" id="Phobius"/>
    </source>
</evidence>
<sequence length="87" mass="10043">MGLLTYTATWATVGFGVRIYQLGVMQRNLFENLGGHFLAAGLFGSAGYYFHGLKDRQREMLKIKREEVRQYQEAQKIRDSLREKIVA</sequence>
<dbReference type="AlphaFoldDB" id="A0A9P6NGV2"/>
<dbReference type="Proteomes" id="UP000886653">
    <property type="component" value="Unassembled WGS sequence"/>
</dbReference>
<evidence type="ECO:0000313" key="4">
    <source>
        <dbReference type="Proteomes" id="UP000886653"/>
    </source>
</evidence>
<evidence type="ECO:0000313" key="3">
    <source>
        <dbReference type="EMBL" id="KAG0146711.1"/>
    </source>
</evidence>
<protein>
    <submittedName>
        <fullName evidence="3">Uncharacterized protein</fullName>
    </submittedName>
</protein>
<proteinExistence type="predicted"/>
<keyword evidence="2" id="KW-0472">Membrane</keyword>
<keyword evidence="4" id="KW-1185">Reference proteome</keyword>
<dbReference type="PANTHER" id="PTHR39218">
    <property type="entry name" value="OXIDOREDUCTASE 14 KDA SUBUNIT, PUTATIVE (AFU_ORTHOLOGUE AFUA_1G12110)-RELATED"/>
    <property type="match status" value="1"/>
</dbReference>
<name>A0A9P6NGV2_9BASI</name>
<accession>A0A9P6NGV2</accession>
<dbReference type="PANTHER" id="PTHR39218:SF1">
    <property type="entry name" value="OXIDOREDUCTASE 14 KDA SUBUNIT, PUTATIVE (AFU_ORTHOLOGUE AFUA_1G12110)-RELATED"/>
    <property type="match status" value="1"/>
</dbReference>
<feature type="transmembrane region" description="Helical" evidence="2">
    <location>
        <begin position="33"/>
        <end position="50"/>
    </location>
</feature>
<dbReference type="EMBL" id="MU167257">
    <property type="protein sequence ID" value="KAG0146711.1"/>
    <property type="molecule type" value="Genomic_DNA"/>
</dbReference>